<dbReference type="Proteomes" id="UP001223586">
    <property type="component" value="Unassembled WGS sequence"/>
</dbReference>
<name>A0ABT9WTH9_9BACI</name>
<gene>
    <name evidence="2" type="ORF">J2S08_002463</name>
</gene>
<dbReference type="EMBL" id="JAUSTT010000014">
    <property type="protein sequence ID" value="MDQ0176605.1"/>
    <property type="molecule type" value="Genomic_DNA"/>
</dbReference>
<comment type="caution">
    <text evidence="2">The sequence shown here is derived from an EMBL/GenBank/DDBJ whole genome shotgun (WGS) entry which is preliminary data.</text>
</comment>
<proteinExistence type="predicted"/>
<dbReference type="Gene3D" id="3.30.830.10">
    <property type="entry name" value="Metalloenzyme, LuxS/M16 peptidase-like"/>
    <property type="match status" value="1"/>
</dbReference>
<dbReference type="SUPFAM" id="SSF63411">
    <property type="entry name" value="LuxS/MPP-like metallohydrolase"/>
    <property type="match status" value="1"/>
</dbReference>
<keyword evidence="3" id="KW-1185">Reference proteome</keyword>
<evidence type="ECO:0000313" key="2">
    <source>
        <dbReference type="EMBL" id="MDQ0176605.1"/>
    </source>
</evidence>
<organism evidence="2 3">
    <name type="scientific">Bacillus chungangensis</name>
    <dbReference type="NCBI Taxonomy" id="587633"/>
    <lineage>
        <taxon>Bacteria</taxon>
        <taxon>Bacillati</taxon>
        <taxon>Bacillota</taxon>
        <taxon>Bacilli</taxon>
        <taxon>Bacillales</taxon>
        <taxon>Bacillaceae</taxon>
        <taxon>Bacillus</taxon>
    </lineage>
</organism>
<sequence>MSINGPTDEYSKTHEPFNLTPVNNDSQFGTGVLTGNQEVRNKEVGVRAITNIFHHLNKRGITNEELRRGKAIMKGNIVFGLENIGTRMIDFGKNEILDINEQSFMNFQHIDDIYQQIEKQTKNDIEDVIHDIFSYEPSTSLIKGLIVD</sequence>
<evidence type="ECO:0000256" key="1">
    <source>
        <dbReference type="SAM" id="MobiDB-lite"/>
    </source>
</evidence>
<dbReference type="RefSeq" id="WP_307229891.1">
    <property type="nucleotide sequence ID" value="NZ_JAUSTT010000014.1"/>
</dbReference>
<feature type="region of interest" description="Disordered" evidence="1">
    <location>
        <begin position="1"/>
        <end position="23"/>
    </location>
</feature>
<reference evidence="2 3" key="1">
    <citation type="submission" date="2023-07" db="EMBL/GenBank/DDBJ databases">
        <title>Genomic Encyclopedia of Type Strains, Phase IV (KMG-IV): sequencing the most valuable type-strain genomes for metagenomic binning, comparative biology and taxonomic classification.</title>
        <authorList>
            <person name="Goeker M."/>
        </authorList>
    </citation>
    <scope>NUCLEOTIDE SEQUENCE [LARGE SCALE GENOMIC DNA]</scope>
    <source>
        <strain evidence="2 3">DSM 23837</strain>
    </source>
</reference>
<protein>
    <submittedName>
        <fullName evidence="2">Zn-dependent peptidase</fullName>
    </submittedName>
</protein>
<dbReference type="InterPro" id="IPR011249">
    <property type="entry name" value="Metalloenz_LuxS/M16"/>
</dbReference>
<evidence type="ECO:0000313" key="3">
    <source>
        <dbReference type="Proteomes" id="UP001223586"/>
    </source>
</evidence>
<accession>A0ABT9WTH9</accession>